<sequence length="252" mass="28663">MRPLDGVPGVFFVSGIVFISEQLWGMTLFLYFLFFFVRKMDLGDKVITDIFIGFLSGFALWQVITNQWVIGQGSHVLERALLILILIGIYIPLKVHKKEVGLPLQLPDWGRRLNFPYHSIKTSSFLLIGLLISSLVFVPSLLGATEMNWKLLFGYGLLFSIVNALLEEWIWRGALFGVLKKYGSAFYAITITSLGFGLIHLSINFSLLMSLLFIGAGFYYAVLVWKTDSLYPPIVFHWIWNMGMVSNGWIFS</sequence>
<feature type="transmembrane region" description="Helical" evidence="1">
    <location>
        <begin position="151"/>
        <end position="170"/>
    </location>
</feature>
<keyword evidence="1" id="KW-0812">Transmembrane</keyword>
<name>A0A845F977_9BACI</name>
<dbReference type="GO" id="GO:0080120">
    <property type="term" value="P:CAAX-box protein maturation"/>
    <property type="evidence" value="ECO:0007669"/>
    <property type="project" value="UniProtKB-ARBA"/>
</dbReference>
<keyword evidence="1" id="KW-0472">Membrane</keyword>
<dbReference type="PANTHER" id="PTHR36435:SF1">
    <property type="entry name" value="CAAX AMINO TERMINAL PROTEASE FAMILY PROTEIN"/>
    <property type="match status" value="1"/>
</dbReference>
<evidence type="ECO:0000313" key="3">
    <source>
        <dbReference type="EMBL" id="MYL70449.1"/>
    </source>
</evidence>
<feature type="domain" description="CAAX prenyl protease 2/Lysostaphin resistance protein A-like" evidence="2">
    <location>
        <begin position="153"/>
        <end position="242"/>
    </location>
</feature>
<feature type="transmembrane region" description="Helical" evidence="1">
    <location>
        <begin position="125"/>
        <end position="145"/>
    </location>
</feature>
<dbReference type="Proteomes" id="UP000450457">
    <property type="component" value="Unassembled WGS sequence"/>
</dbReference>
<organism evidence="3 4">
    <name type="scientific">Halobacillus litoralis</name>
    <dbReference type="NCBI Taxonomy" id="45668"/>
    <lineage>
        <taxon>Bacteria</taxon>
        <taxon>Bacillati</taxon>
        <taxon>Bacillota</taxon>
        <taxon>Bacilli</taxon>
        <taxon>Bacillales</taxon>
        <taxon>Bacillaceae</taxon>
        <taxon>Halobacillus</taxon>
    </lineage>
</organism>
<accession>A0A845F977</accession>
<evidence type="ECO:0000256" key="1">
    <source>
        <dbReference type="SAM" id="Phobius"/>
    </source>
</evidence>
<dbReference type="Pfam" id="PF02517">
    <property type="entry name" value="Rce1-like"/>
    <property type="match status" value="1"/>
</dbReference>
<dbReference type="GO" id="GO:0008237">
    <property type="term" value="F:metallopeptidase activity"/>
    <property type="evidence" value="ECO:0007669"/>
    <property type="project" value="UniProtKB-KW"/>
</dbReference>
<dbReference type="EMBL" id="WMFA01000002">
    <property type="protein sequence ID" value="MYL70449.1"/>
    <property type="molecule type" value="Genomic_DNA"/>
</dbReference>
<gene>
    <name evidence="3" type="ORF">GLW00_06300</name>
</gene>
<keyword evidence="3" id="KW-0482">Metalloprotease</keyword>
<evidence type="ECO:0000313" key="4">
    <source>
        <dbReference type="Proteomes" id="UP000450457"/>
    </source>
</evidence>
<proteinExistence type="predicted"/>
<protein>
    <submittedName>
        <fullName evidence="3">CPBP family intramembrane metalloprotease</fullName>
    </submittedName>
</protein>
<keyword evidence="1" id="KW-1133">Transmembrane helix</keyword>
<dbReference type="GO" id="GO:0004175">
    <property type="term" value="F:endopeptidase activity"/>
    <property type="evidence" value="ECO:0007669"/>
    <property type="project" value="UniProtKB-ARBA"/>
</dbReference>
<feature type="transmembrane region" description="Helical" evidence="1">
    <location>
        <begin position="12"/>
        <end position="34"/>
    </location>
</feature>
<dbReference type="OrthoDB" id="8754470at2"/>
<dbReference type="PANTHER" id="PTHR36435">
    <property type="entry name" value="SLR1288 PROTEIN"/>
    <property type="match status" value="1"/>
</dbReference>
<dbReference type="GO" id="GO:0006508">
    <property type="term" value="P:proteolysis"/>
    <property type="evidence" value="ECO:0007669"/>
    <property type="project" value="UniProtKB-KW"/>
</dbReference>
<dbReference type="RefSeq" id="WP_160912308.1">
    <property type="nucleotide sequence ID" value="NZ_WMFA01000002.1"/>
</dbReference>
<keyword evidence="3" id="KW-0645">Protease</keyword>
<evidence type="ECO:0000259" key="2">
    <source>
        <dbReference type="Pfam" id="PF02517"/>
    </source>
</evidence>
<feature type="transmembrane region" description="Helical" evidence="1">
    <location>
        <begin position="205"/>
        <end position="223"/>
    </location>
</feature>
<dbReference type="AlphaFoldDB" id="A0A845F977"/>
<dbReference type="GeneID" id="78006593"/>
<keyword evidence="3" id="KW-0378">Hydrolase</keyword>
<dbReference type="InterPro" id="IPR052710">
    <property type="entry name" value="CAAX_protease"/>
</dbReference>
<reference evidence="3 4" key="1">
    <citation type="submission" date="2019-11" db="EMBL/GenBank/DDBJ databases">
        <title>Genome sequences of 17 halophilic strains isolated from different environments.</title>
        <authorList>
            <person name="Furrow R.E."/>
        </authorList>
    </citation>
    <scope>NUCLEOTIDE SEQUENCE [LARGE SCALE GENOMIC DNA]</scope>
    <source>
        <strain evidence="3 4">SL-4</strain>
    </source>
</reference>
<comment type="caution">
    <text evidence="3">The sequence shown here is derived from an EMBL/GenBank/DDBJ whole genome shotgun (WGS) entry which is preliminary data.</text>
</comment>
<dbReference type="InterPro" id="IPR003675">
    <property type="entry name" value="Rce1/LyrA-like_dom"/>
</dbReference>
<feature type="transmembrane region" description="Helical" evidence="1">
    <location>
        <begin position="182"/>
        <end position="199"/>
    </location>
</feature>
<feature type="transmembrane region" description="Helical" evidence="1">
    <location>
        <begin position="46"/>
        <end position="64"/>
    </location>
</feature>
<feature type="transmembrane region" description="Helical" evidence="1">
    <location>
        <begin position="230"/>
        <end position="251"/>
    </location>
</feature>